<dbReference type="SFLD" id="SFLDF00446">
    <property type="entry name" value="phosphoglycolate_phosphatase_3"/>
    <property type="match status" value="1"/>
</dbReference>
<feature type="binding site" evidence="5">
    <location>
        <position position="178"/>
    </location>
    <ligand>
        <name>Mg(2+)</name>
        <dbReference type="ChEBI" id="CHEBI:18420"/>
    </ligand>
</feature>
<dbReference type="NCBIfam" id="TIGR01487">
    <property type="entry name" value="Pglycolate_arch"/>
    <property type="match status" value="1"/>
</dbReference>
<name>A0AAE4MDW2_9EURY</name>
<evidence type="ECO:0000256" key="4">
    <source>
        <dbReference type="ARBA" id="ARBA00023277"/>
    </source>
</evidence>
<feature type="binding site" evidence="5">
    <location>
        <position position="10"/>
    </location>
    <ligand>
        <name>Mg(2+)</name>
        <dbReference type="ChEBI" id="CHEBI:18420"/>
    </ligand>
</feature>
<dbReference type="Proteomes" id="UP001273136">
    <property type="component" value="Unassembled WGS sequence"/>
</dbReference>
<evidence type="ECO:0000256" key="5">
    <source>
        <dbReference type="HAMAP-Rule" id="MF_01419"/>
    </source>
</evidence>
<dbReference type="InterPro" id="IPR006382">
    <property type="entry name" value="PGPase"/>
</dbReference>
<dbReference type="Pfam" id="PF08282">
    <property type="entry name" value="Hydrolase_3"/>
    <property type="match status" value="2"/>
</dbReference>
<feature type="binding site" evidence="5">
    <location>
        <position position="8"/>
    </location>
    <ligand>
        <name>Mg(2+)</name>
        <dbReference type="ChEBI" id="CHEBI:18420"/>
    </ligand>
</feature>
<dbReference type="SFLD" id="SFLDS00003">
    <property type="entry name" value="Haloacid_Dehalogenase"/>
    <property type="match status" value="1"/>
</dbReference>
<dbReference type="CDD" id="cd07514">
    <property type="entry name" value="HAD_Pase"/>
    <property type="match status" value="1"/>
</dbReference>
<dbReference type="NCBIfam" id="TIGR01482">
    <property type="entry name" value="SPP-subfamily"/>
    <property type="match status" value="1"/>
</dbReference>
<evidence type="ECO:0000313" key="7">
    <source>
        <dbReference type="EMBL" id="MDV0442336.1"/>
    </source>
</evidence>
<dbReference type="NCBIfam" id="NF002245">
    <property type="entry name" value="PRK01158.1"/>
    <property type="match status" value="1"/>
</dbReference>
<accession>A0AAE4MDW2</accession>
<evidence type="ECO:0000256" key="3">
    <source>
        <dbReference type="ARBA" id="ARBA00022842"/>
    </source>
</evidence>
<evidence type="ECO:0000256" key="1">
    <source>
        <dbReference type="ARBA" id="ARBA00022723"/>
    </source>
</evidence>
<dbReference type="Gene3D" id="3.90.1070.10">
    <property type="match status" value="1"/>
</dbReference>
<protein>
    <recommendedName>
        <fullName evidence="5 6">Phosphoglycolate phosphatase</fullName>
        <shortName evidence="5">PGP</shortName>
        <shortName evidence="5">PGPase</shortName>
        <ecNumber evidence="5 6">3.1.3.18</ecNumber>
    </recommendedName>
</protein>
<dbReference type="EMBL" id="JAWDKA010000008">
    <property type="protein sequence ID" value="MDV0442336.1"/>
    <property type="molecule type" value="Genomic_DNA"/>
</dbReference>
<keyword evidence="1 5" id="KW-0479">Metal-binding</keyword>
<comment type="function">
    <text evidence="5">Catalyzes the dephosphorylation of 2-phosphoglycolate.</text>
</comment>
<feature type="active site" description="Nucleophile" evidence="5">
    <location>
        <position position="8"/>
    </location>
</feature>
<evidence type="ECO:0000256" key="6">
    <source>
        <dbReference type="NCBIfam" id="TIGR01487"/>
    </source>
</evidence>
<dbReference type="EC" id="3.1.3.18" evidence="5 6"/>
<comment type="cofactor">
    <cofactor evidence="5">
        <name>Mg(2+)</name>
        <dbReference type="ChEBI" id="CHEBI:18420"/>
    </cofactor>
</comment>
<dbReference type="SFLD" id="SFLDG01140">
    <property type="entry name" value="C2.B:_Phosphomannomutase_and_P"/>
    <property type="match status" value="1"/>
</dbReference>
<dbReference type="HAMAP" id="MF_01419">
    <property type="entry name" value="GPH_hydrolase_arch"/>
    <property type="match status" value="1"/>
</dbReference>
<evidence type="ECO:0000313" key="8">
    <source>
        <dbReference type="Proteomes" id="UP001273136"/>
    </source>
</evidence>
<dbReference type="Gene3D" id="3.40.50.1000">
    <property type="entry name" value="HAD superfamily/HAD-like"/>
    <property type="match status" value="1"/>
</dbReference>
<dbReference type="InterPro" id="IPR006379">
    <property type="entry name" value="HAD-SF_hydro_IIB"/>
</dbReference>
<comment type="catalytic activity">
    <reaction evidence="5">
        <text>2-phosphoglycolate + H2O = glycolate + phosphate</text>
        <dbReference type="Rhea" id="RHEA:14369"/>
        <dbReference type="ChEBI" id="CHEBI:15377"/>
        <dbReference type="ChEBI" id="CHEBI:29805"/>
        <dbReference type="ChEBI" id="CHEBI:43474"/>
        <dbReference type="ChEBI" id="CHEBI:58033"/>
        <dbReference type="EC" id="3.1.3.18"/>
    </reaction>
</comment>
<dbReference type="InterPro" id="IPR036412">
    <property type="entry name" value="HAD-like_sf"/>
</dbReference>
<keyword evidence="8" id="KW-1185">Reference proteome</keyword>
<feature type="binding site" evidence="5">
    <location>
        <position position="182"/>
    </location>
    <ligand>
        <name>Mg(2+)</name>
        <dbReference type="ChEBI" id="CHEBI:18420"/>
    </ligand>
</feature>
<feature type="binding site" evidence="5">
    <location>
        <position position="155"/>
    </location>
    <ligand>
        <name>substrate</name>
    </ligand>
</feature>
<dbReference type="PANTHER" id="PTHR10000">
    <property type="entry name" value="PHOSPHOSERINE PHOSPHATASE"/>
    <property type="match status" value="1"/>
</dbReference>
<proteinExistence type="inferred from homology"/>
<evidence type="ECO:0000256" key="2">
    <source>
        <dbReference type="ARBA" id="ARBA00022801"/>
    </source>
</evidence>
<sequence>MLKAFITDIDGTLTDDRRRLSTRAVEEIRRVVDAGIPVVLASGNTLCFIDALSKMIGTEGDVIAENGGVYRHGYTGDRHSAGDRELCFAAYKRIIDTFQPKGEELRLYSNDYRYSDVAFARDADVNEIQKLLADMPVQVVDTGFAIHLQSEGLSKGAALEKLAELMGLTPADFLAAGDSINDVSMLKISGTGVVPANASPEARAAADCVMSKPFGEGTADALARYFP</sequence>
<dbReference type="NCBIfam" id="TIGR01484">
    <property type="entry name" value="HAD-SF-IIB"/>
    <property type="match status" value="1"/>
</dbReference>
<dbReference type="GO" id="GO:0008967">
    <property type="term" value="F:phosphoglycolate phosphatase activity"/>
    <property type="evidence" value="ECO:0007669"/>
    <property type="project" value="UniProtKB-UniRule"/>
</dbReference>
<gene>
    <name evidence="7" type="primary">ycsE</name>
    <name evidence="7" type="ORF">McpAg1_15710</name>
</gene>
<dbReference type="PANTHER" id="PTHR10000:SF8">
    <property type="entry name" value="HAD SUPERFAMILY HYDROLASE-LIKE, TYPE 3"/>
    <property type="match status" value="1"/>
</dbReference>
<dbReference type="GO" id="GO:0005829">
    <property type="term" value="C:cytosol"/>
    <property type="evidence" value="ECO:0007669"/>
    <property type="project" value="TreeGrafter"/>
</dbReference>
<dbReference type="SUPFAM" id="SSF56784">
    <property type="entry name" value="HAD-like"/>
    <property type="match status" value="1"/>
</dbReference>
<keyword evidence="4 5" id="KW-0119">Carbohydrate metabolism</keyword>
<dbReference type="InterPro" id="IPR023214">
    <property type="entry name" value="HAD_sf"/>
</dbReference>
<dbReference type="SFLD" id="SFLDG01144">
    <property type="entry name" value="C2.B.4:_PGP_Like"/>
    <property type="match status" value="1"/>
</dbReference>
<comment type="caution">
    <text evidence="7">The sequence shown here is derived from an EMBL/GenBank/DDBJ whole genome shotgun (WGS) entry which is preliminary data.</text>
</comment>
<dbReference type="RefSeq" id="WP_338094752.1">
    <property type="nucleotide sequence ID" value="NZ_JAWDKA010000008.1"/>
</dbReference>
<comment type="similarity">
    <text evidence="5">Belongs to the archaeal SPP-like hydrolase family.</text>
</comment>
<organism evidence="7 8">
    <name type="scientific">Methanorbis furvi</name>
    <dbReference type="NCBI Taxonomy" id="3028299"/>
    <lineage>
        <taxon>Archaea</taxon>
        <taxon>Methanobacteriati</taxon>
        <taxon>Methanobacteriota</taxon>
        <taxon>Stenosarchaea group</taxon>
        <taxon>Methanomicrobia</taxon>
        <taxon>Methanomicrobiales</taxon>
        <taxon>Methanocorpusculaceae</taxon>
        <taxon>Methanorbis</taxon>
    </lineage>
</organism>
<dbReference type="GO" id="GO:0000287">
    <property type="term" value="F:magnesium ion binding"/>
    <property type="evidence" value="ECO:0007669"/>
    <property type="project" value="InterPro"/>
</dbReference>
<keyword evidence="3 5" id="KW-0460">Magnesium</keyword>
<dbReference type="AlphaFoldDB" id="A0AAE4MDW2"/>
<keyword evidence="2 5" id="KW-0378">Hydrolase</keyword>
<reference evidence="7" key="1">
    <citation type="submission" date="2023-06" db="EMBL/GenBank/DDBJ databases">
        <title>Genome sequence of Methancorpusculaceae sp. Ag1.</title>
        <authorList>
            <person name="Protasov E."/>
            <person name="Platt K."/>
            <person name="Poehlein A."/>
            <person name="Daniel R."/>
            <person name="Brune A."/>
        </authorList>
    </citation>
    <scope>NUCLEOTIDE SEQUENCE</scope>
    <source>
        <strain evidence="7">Ag1</strain>
    </source>
</reference>